<dbReference type="EMBL" id="CP054212">
    <property type="protein sequence ID" value="QKJ86357.1"/>
    <property type="molecule type" value="Genomic_DNA"/>
</dbReference>
<feature type="compositionally biased region" description="Low complexity" evidence="6">
    <location>
        <begin position="270"/>
        <end position="284"/>
    </location>
</feature>
<keyword evidence="4" id="KW-1003">Cell membrane</keyword>
<organism evidence="9 10">
    <name type="scientific">Paramixta manurensis</name>
    <dbReference type="NCBI Taxonomy" id="2740817"/>
    <lineage>
        <taxon>Bacteria</taxon>
        <taxon>Pseudomonadati</taxon>
        <taxon>Pseudomonadota</taxon>
        <taxon>Gammaproteobacteria</taxon>
        <taxon>Enterobacterales</taxon>
        <taxon>Erwiniaceae</taxon>
        <taxon>Paramixta</taxon>
    </lineage>
</organism>
<keyword evidence="4" id="KW-0564">Palmitate</keyword>
<proteinExistence type="inferred from homology"/>
<dbReference type="Proteomes" id="UP000505325">
    <property type="component" value="Chromosome"/>
</dbReference>
<dbReference type="PROSITE" id="PS51724">
    <property type="entry name" value="SPOR"/>
    <property type="match status" value="1"/>
</dbReference>
<comment type="similarity">
    <text evidence="4 5">Belongs to the RlpA family.</text>
</comment>
<dbReference type="RefSeq" id="WP_173633378.1">
    <property type="nucleotide sequence ID" value="NZ_CP054212.1"/>
</dbReference>
<dbReference type="SUPFAM" id="SSF50685">
    <property type="entry name" value="Barwin-like endoglucanases"/>
    <property type="match status" value="1"/>
</dbReference>
<dbReference type="NCBIfam" id="TIGR00413">
    <property type="entry name" value="rlpA"/>
    <property type="match status" value="1"/>
</dbReference>
<feature type="signal peptide" evidence="7">
    <location>
        <begin position="1"/>
        <end position="24"/>
    </location>
</feature>
<keyword evidence="3 4" id="KW-0961">Cell wall biogenesis/degradation</keyword>
<comment type="function">
    <text evidence="4">Lytic transglycosylase with a strong preference for naked glycan strands that lack stem peptides.</text>
</comment>
<keyword evidence="2 4" id="KW-0456">Lyase</keyword>
<dbReference type="PANTHER" id="PTHR34183:SF1">
    <property type="entry name" value="ENDOLYTIC PEPTIDOGLYCAN TRANSGLYCOSYLASE RLPA"/>
    <property type="match status" value="1"/>
</dbReference>
<evidence type="ECO:0000256" key="5">
    <source>
        <dbReference type="RuleBase" id="RU003495"/>
    </source>
</evidence>
<feature type="chain" id="PRO_5027191736" description="Endolytic peptidoglycan transglycosylase RlpA" evidence="7">
    <location>
        <begin position="25"/>
        <end position="364"/>
    </location>
</feature>
<dbReference type="EC" id="4.2.2.-" evidence="4"/>
<gene>
    <name evidence="4" type="primary">rlpA</name>
    <name evidence="9" type="ORF">PMPD1_1399</name>
</gene>
<feature type="compositionally biased region" description="Polar residues" evidence="6">
    <location>
        <begin position="222"/>
        <end position="235"/>
    </location>
</feature>
<name>A0A6M8UCV2_9GAMM</name>
<feature type="region of interest" description="Disordered" evidence="6">
    <location>
        <begin position="22"/>
        <end position="45"/>
    </location>
</feature>
<dbReference type="KEGG" id="pmak:PMPD1_1399"/>
<feature type="region of interest" description="Disordered" evidence="6">
    <location>
        <begin position="211"/>
        <end position="284"/>
    </location>
</feature>
<reference evidence="9 10" key="1">
    <citation type="submission" date="2020-06" db="EMBL/GenBank/DDBJ databases">
        <title>Genome sequence of Paramixta manurensis strain PD-1.</title>
        <authorList>
            <person name="Lee C.W."/>
            <person name="Kim J."/>
        </authorList>
    </citation>
    <scope>NUCLEOTIDE SEQUENCE [LARGE SCALE GENOMIC DNA]</scope>
    <source>
        <strain evidence="9 10">PD-1</strain>
    </source>
</reference>
<dbReference type="GO" id="GO:0000270">
    <property type="term" value="P:peptidoglycan metabolic process"/>
    <property type="evidence" value="ECO:0007669"/>
    <property type="project" value="UniProtKB-UniRule"/>
</dbReference>
<dbReference type="NCBIfam" id="NF007953">
    <property type="entry name" value="PRK10672.1"/>
    <property type="match status" value="1"/>
</dbReference>
<dbReference type="CDD" id="cd22268">
    <property type="entry name" value="DPBB_RlpA-like"/>
    <property type="match status" value="1"/>
</dbReference>
<dbReference type="PANTHER" id="PTHR34183">
    <property type="entry name" value="ENDOLYTIC PEPTIDOGLYCAN TRANSGLYCOSYLASE RLPA"/>
    <property type="match status" value="1"/>
</dbReference>
<protein>
    <recommendedName>
        <fullName evidence="4">Endolytic peptidoglycan transglycosylase RlpA</fullName>
        <ecNumber evidence="4">4.2.2.-</ecNumber>
    </recommendedName>
</protein>
<accession>A0A6M8UCV2</accession>
<dbReference type="Gene3D" id="3.30.70.1070">
    <property type="entry name" value="Sporulation related repeat"/>
    <property type="match status" value="1"/>
</dbReference>
<dbReference type="GO" id="GO:0005886">
    <property type="term" value="C:plasma membrane"/>
    <property type="evidence" value="ECO:0007669"/>
    <property type="project" value="UniProtKB-SubCell"/>
</dbReference>
<dbReference type="HAMAP" id="MF_02071">
    <property type="entry name" value="RlpA"/>
    <property type="match status" value="1"/>
</dbReference>
<evidence type="ECO:0000313" key="9">
    <source>
        <dbReference type="EMBL" id="QKJ86357.1"/>
    </source>
</evidence>
<dbReference type="GO" id="GO:0009279">
    <property type="term" value="C:cell outer membrane"/>
    <property type="evidence" value="ECO:0007669"/>
    <property type="project" value="TreeGrafter"/>
</dbReference>
<dbReference type="SUPFAM" id="SSF110997">
    <property type="entry name" value="Sporulation related repeat"/>
    <property type="match status" value="1"/>
</dbReference>
<feature type="domain" description="SPOR" evidence="8">
    <location>
        <begin position="284"/>
        <end position="360"/>
    </location>
</feature>
<dbReference type="InterPro" id="IPR009009">
    <property type="entry name" value="RlpA-like_DPBB"/>
</dbReference>
<evidence type="ECO:0000259" key="8">
    <source>
        <dbReference type="PROSITE" id="PS51724"/>
    </source>
</evidence>
<dbReference type="GO" id="GO:0008932">
    <property type="term" value="F:lytic endotransglycosylase activity"/>
    <property type="evidence" value="ECO:0007669"/>
    <property type="project" value="UniProtKB-UniRule"/>
</dbReference>
<feature type="compositionally biased region" description="Low complexity" evidence="6">
    <location>
        <begin position="211"/>
        <end position="221"/>
    </location>
</feature>
<sequence>MRKDWLWISVASLLLAACSTTEQQAPAPRQPAWNGPTVEIGGAEPRYEPINPGTSQDYKVNGKTYHIVKDPSNYSETGLATWYGEEAGNRTATGEAYDPDALTAAHPTLPLPGYVRVTNLANGRQLVVRINDRGPYTPGRIIDLSRAAGDRLNISNNTRVRVDYISVAPDGSLSGPGTVGTTVAKQSYALPARPDIAGGMTVMGASAASAAPAQPADAAQDNSRPVDNSTLNSDDATGAPVRSSGFLGAATPLPPGVLEGSESAPPSPQPVSASTPAASAASSGTVQGGYVVQVGALSDSARANQWVASLKQRFAVPGSVSANGNIYRVQLGPFSSRQQATALQQRLAHEAQQQSFVTASHAGM</sequence>
<dbReference type="GO" id="GO:0071555">
    <property type="term" value="P:cell wall organization"/>
    <property type="evidence" value="ECO:0007669"/>
    <property type="project" value="UniProtKB-KW"/>
</dbReference>
<dbReference type="PROSITE" id="PS51257">
    <property type="entry name" value="PROKAR_LIPOPROTEIN"/>
    <property type="match status" value="1"/>
</dbReference>
<keyword evidence="10" id="KW-1185">Reference proteome</keyword>
<keyword evidence="1 7" id="KW-0732">Signal</keyword>
<evidence type="ECO:0000313" key="10">
    <source>
        <dbReference type="Proteomes" id="UP000505325"/>
    </source>
</evidence>
<dbReference type="InterPro" id="IPR012997">
    <property type="entry name" value="RplA"/>
</dbReference>
<evidence type="ECO:0000256" key="2">
    <source>
        <dbReference type="ARBA" id="ARBA00023239"/>
    </source>
</evidence>
<evidence type="ECO:0000256" key="6">
    <source>
        <dbReference type="SAM" id="MobiDB-lite"/>
    </source>
</evidence>
<dbReference type="Pfam" id="PF03330">
    <property type="entry name" value="DPBB_1"/>
    <property type="match status" value="1"/>
</dbReference>
<dbReference type="GO" id="GO:0042834">
    <property type="term" value="F:peptidoglycan binding"/>
    <property type="evidence" value="ECO:0007669"/>
    <property type="project" value="InterPro"/>
</dbReference>
<dbReference type="InterPro" id="IPR007730">
    <property type="entry name" value="SPOR-like_dom"/>
</dbReference>
<dbReference type="InterPro" id="IPR036680">
    <property type="entry name" value="SPOR-like_sf"/>
</dbReference>
<evidence type="ECO:0000256" key="3">
    <source>
        <dbReference type="ARBA" id="ARBA00023316"/>
    </source>
</evidence>
<evidence type="ECO:0000256" key="1">
    <source>
        <dbReference type="ARBA" id="ARBA00022729"/>
    </source>
</evidence>
<dbReference type="Pfam" id="PF05036">
    <property type="entry name" value="SPOR"/>
    <property type="match status" value="1"/>
</dbReference>
<keyword evidence="4" id="KW-0449">Lipoprotein</keyword>
<evidence type="ECO:0000256" key="7">
    <source>
        <dbReference type="SAM" id="SignalP"/>
    </source>
</evidence>
<comment type="subcellular location">
    <subcellularLocation>
        <location evidence="4">Cell membrane</location>
        <topology evidence="4">Lipid-anchor</topology>
    </subcellularLocation>
</comment>
<dbReference type="InterPro" id="IPR036908">
    <property type="entry name" value="RlpA-like_sf"/>
</dbReference>
<evidence type="ECO:0000256" key="4">
    <source>
        <dbReference type="HAMAP-Rule" id="MF_02071"/>
    </source>
</evidence>
<dbReference type="AlphaFoldDB" id="A0A6M8UCV2"/>
<dbReference type="Gene3D" id="2.40.40.10">
    <property type="entry name" value="RlpA-like domain"/>
    <property type="match status" value="1"/>
</dbReference>
<keyword evidence="4" id="KW-0472">Membrane</keyword>
<dbReference type="InterPro" id="IPR034718">
    <property type="entry name" value="RlpA"/>
</dbReference>